<proteinExistence type="predicted"/>
<dbReference type="Proteomes" id="UP000805193">
    <property type="component" value="Unassembled WGS sequence"/>
</dbReference>
<gene>
    <name evidence="1" type="ORF">HPB47_022753</name>
</gene>
<comment type="caution">
    <text evidence="1">The sequence shown here is derived from an EMBL/GenBank/DDBJ whole genome shotgun (WGS) entry which is preliminary data.</text>
</comment>
<protein>
    <submittedName>
        <fullName evidence="1">Uncharacterized protein</fullName>
    </submittedName>
</protein>
<name>A0AC60QC28_IXOPE</name>
<evidence type="ECO:0000313" key="2">
    <source>
        <dbReference type="Proteomes" id="UP000805193"/>
    </source>
</evidence>
<organism evidence="1 2">
    <name type="scientific">Ixodes persulcatus</name>
    <name type="common">Taiga tick</name>
    <dbReference type="NCBI Taxonomy" id="34615"/>
    <lineage>
        <taxon>Eukaryota</taxon>
        <taxon>Metazoa</taxon>
        <taxon>Ecdysozoa</taxon>
        <taxon>Arthropoda</taxon>
        <taxon>Chelicerata</taxon>
        <taxon>Arachnida</taxon>
        <taxon>Acari</taxon>
        <taxon>Parasitiformes</taxon>
        <taxon>Ixodida</taxon>
        <taxon>Ixodoidea</taxon>
        <taxon>Ixodidae</taxon>
        <taxon>Ixodinae</taxon>
        <taxon>Ixodes</taxon>
    </lineage>
</organism>
<reference evidence="1 2" key="1">
    <citation type="journal article" date="2020" name="Cell">
        <title>Large-Scale Comparative Analyses of Tick Genomes Elucidate Their Genetic Diversity and Vector Capacities.</title>
        <authorList>
            <consortium name="Tick Genome and Microbiome Consortium (TIGMIC)"/>
            <person name="Jia N."/>
            <person name="Wang J."/>
            <person name="Shi W."/>
            <person name="Du L."/>
            <person name="Sun Y."/>
            <person name="Zhan W."/>
            <person name="Jiang J.F."/>
            <person name="Wang Q."/>
            <person name="Zhang B."/>
            <person name="Ji P."/>
            <person name="Bell-Sakyi L."/>
            <person name="Cui X.M."/>
            <person name="Yuan T.T."/>
            <person name="Jiang B.G."/>
            <person name="Yang W.F."/>
            <person name="Lam T.T."/>
            <person name="Chang Q.C."/>
            <person name="Ding S.J."/>
            <person name="Wang X.J."/>
            <person name="Zhu J.G."/>
            <person name="Ruan X.D."/>
            <person name="Zhao L."/>
            <person name="Wei J.T."/>
            <person name="Ye R.Z."/>
            <person name="Que T.C."/>
            <person name="Du C.H."/>
            <person name="Zhou Y.H."/>
            <person name="Cheng J.X."/>
            <person name="Dai P.F."/>
            <person name="Guo W.B."/>
            <person name="Han X.H."/>
            <person name="Huang E.J."/>
            <person name="Li L.F."/>
            <person name="Wei W."/>
            <person name="Gao Y.C."/>
            <person name="Liu J.Z."/>
            <person name="Shao H.Z."/>
            <person name="Wang X."/>
            <person name="Wang C.C."/>
            <person name="Yang T.C."/>
            <person name="Huo Q.B."/>
            <person name="Li W."/>
            <person name="Chen H.Y."/>
            <person name="Chen S.E."/>
            <person name="Zhou L.G."/>
            <person name="Ni X.B."/>
            <person name="Tian J.H."/>
            <person name="Sheng Y."/>
            <person name="Liu T."/>
            <person name="Pan Y.S."/>
            <person name="Xia L.Y."/>
            <person name="Li J."/>
            <person name="Zhao F."/>
            <person name="Cao W.C."/>
        </authorList>
    </citation>
    <scope>NUCLEOTIDE SEQUENCE [LARGE SCALE GENOMIC DNA]</scope>
    <source>
        <strain evidence="1">Iper-2018</strain>
    </source>
</reference>
<sequence>MLPELKRQLLGRCEELGLRPYEDTPRRTAASNGGGGPPDRPEPSARSVGKASGPPLVPVTDVRFNDRHPMALRFLEAAAPPLHAQGQRAEDSARTRPSTQGVLVSFSFIIRHRLASLDLQELH</sequence>
<keyword evidence="2" id="KW-1185">Reference proteome</keyword>
<accession>A0AC60QC28</accession>
<evidence type="ECO:0000313" key="1">
    <source>
        <dbReference type="EMBL" id="KAG0430374.1"/>
    </source>
</evidence>
<dbReference type="EMBL" id="JABSTQ010009331">
    <property type="protein sequence ID" value="KAG0430374.1"/>
    <property type="molecule type" value="Genomic_DNA"/>
</dbReference>